<organism evidence="3 4">
    <name type="scientific">Alistipes finegoldii</name>
    <dbReference type="NCBI Taxonomy" id="214856"/>
    <lineage>
        <taxon>Bacteria</taxon>
        <taxon>Pseudomonadati</taxon>
        <taxon>Bacteroidota</taxon>
        <taxon>Bacteroidia</taxon>
        <taxon>Bacteroidales</taxon>
        <taxon>Rikenellaceae</taxon>
        <taxon>Alistipes</taxon>
    </lineage>
</organism>
<dbReference type="RefSeq" id="WP_244077185.1">
    <property type="nucleotide sequence ID" value="NZ_AP025581.1"/>
</dbReference>
<keyword evidence="2" id="KW-0472">Membrane</keyword>
<evidence type="ECO:0000313" key="4">
    <source>
        <dbReference type="Proteomes" id="UP001055105"/>
    </source>
</evidence>
<evidence type="ECO:0000256" key="2">
    <source>
        <dbReference type="SAM" id="Phobius"/>
    </source>
</evidence>
<dbReference type="AlphaFoldDB" id="A0AA37KVJ8"/>
<keyword evidence="2" id="KW-1133">Transmembrane helix</keyword>
<accession>A0AA37KVJ8</accession>
<dbReference type="Gene3D" id="3.40.50.300">
    <property type="entry name" value="P-loop containing nucleotide triphosphate hydrolases"/>
    <property type="match status" value="1"/>
</dbReference>
<feature type="transmembrane region" description="Helical" evidence="2">
    <location>
        <begin position="16"/>
        <end position="35"/>
    </location>
</feature>
<reference evidence="3" key="1">
    <citation type="submission" date="2022-01" db="EMBL/GenBank/DDBJ databases">
        <title>Novel bile acid biosynthetic pathways are enriched in the microbiome of centenarians.</title>
        <authorList>
            <person name="Sato Y."/>
            <person name="Atarashi K."/>
            <person name="Plichta R.D."/>
            <person name="Arai Y."/>
            <person name="Sasajima S."/>
            <person name="Kearney M.S."/>
            <person name="Suda W."/>
            <person name="Takeshita K."/>
            <person name="Sasaki T."/>
            <person name="Okamoto S."/>
            <person name="Skelly N.A."/>
            <person name="Okamura Y."/>
            <person name="Vlamakis H."/>
            <person name="Li Y."/>
            <person name="Tanoue T."/>
            <person name="Takei H."/>
            <person name="Nittono H."/>
            <person name="Narushima S."/>
            <person name="Irie J."/>
            <person name="Itoh H."/>
            <person name="Moriya K."/>
            <person name="Sugiura Y."/>
            <person name="Suematsu M."/>
            <person name="Moritoki N."/>
            <person name="Shibata S."/>
            <person name="Littman R.D."/>
            <person name="Fischbach A.M."/>
            <person name="Uwamino Y."/>
            <person name="Inoue T."/>
            <person name="Honda A."/>
            <person name="Hattori M."/>
            <person name="Murai T."/>
            <person name="Xavier J.R."/>
            <person name="Hirose N."/>
            <person name="Honda K."/>
        </authorList>
    </citation>
    <scope>NUCLEOTIDE SEQUENCE</scope>
    <source>
        <strain evidence="3">CE91-St16</strain>
    </source>
</reference>
<evidence type="ECO:0000313" key="3">
    <source>
        <dbReference type="EMBL" id="GKI20504.1"/>
    </source>
</evidence>
<dbReference type="PANTHER" id="PTHR32309">
    <property type="entry name" value="TYROSINE-PROTEIN KINASE"/>
    <property type="match status" value="1"/>
</dbReference>
<dbReference type="InterPro" id="IPR050445">
    <property type="entry name" value="Bact_polysacc_biosynth/exp"/>
</dbReference>
<dbReference type="InterPro" id="IPR027417">
    <property type="entry name" value="P-loop_NTPase"/>
</dbReference>
<sequence>MNYIAYTARFLYRIKWWLILAPIIVALAVFFKMGAQPRNYKSMTTVYTGIVSGYDITTTEGTRQDWNIINNAMDNLINIILSQTTLKNVSMRLYAQGLTHLDPDNDNQYLTARTSRYLLNRTPKEVMDLVDRTSEEKTLENLRRFEEADHDNHVYGMFHWNPPYYSYQALSQIKVKRITSSDMLEISYENDDPYIVYNTLVILNNEFVRQYRDLRFGETNNVIAYFESELARVGKNLRELEDSLRDYNVEHKVINYDEQTKHIAALSRDYELRYEEILLNFESAEKLRKSIEEQLEGLQTFHNNAQFIEKLHTIGSLYSRLSAAEAFQPTPTESGETLSDRPSIAASRSNTGDLRRKLAEETRNLQEITTNIASQQYTKEGLSTNSIVAEWLAAVLLAEKSRAELAVMKLRKTELDDKYTHFSPVGSTLKRKGREINFSEQSYLSILTALNTARLRQKNLQMTSATLKIINPPVLPINAEPNKRKLVVAAAFLATFLFVLGFFILLELLDRTLRDKVRAERITGGRVIGAFPGKGRFGQRRYAKQYREIAARYIGNAAINYFEPSRRPNILNILSTEAGDGKSTISEQVAAYLREADMKVRVISWNKDFDVEQKSYLLAGKLEDFVQDRPGDLPLCEADVVLVEYPPFSDKSVPKELLRNAALNIVIAPANRTWKDTDQLLFEKTEKLAGRTPVTLCLNCARRDVVQSFTGLMPPYTRMRRLGYQISQFGFTAVK</sequence>
<dbReference type="GO" id="GO:0004713">
    <property type="term" value="F:protein tyrosine kinase activity"/>
    <property type="evidence" value="ECO:0007669"/>
    <property type="project" value="TreeGrafter"/>
</dbReference>
<feature type="transmembrane region" description="Helical" evidence="2">
    <location>
        <begin position="486"/>
        <end position="509"/>
    </location>
</feature>
<evidence type="ECO:0000256" key="1">
    <source>
        <dbReference type="SAM" id="MobiDB-lite"/>
    </source>
</evidence>
<dbReference type="EMBL" id="BQOL01000003">
    <property type="protein sequence ID" value="GKI20504.1"/>
    <property type="molecule type" value="Genomic_DNA"/>
</dbReference>
<gene>
    <name evidence="3" type="ORF">CE91St16_34120</name>
</gene>
<evidence type="ECO:0008006" key="5">
    <source>
        <dbReference type="Google" id="ProtNLM"/>
    </source>
</evidence>
<protein>
    <recommendedName>
        <fullName evidence="5">Exopolysaccharide biosynthesis protein</fullName>
    </recommendedName>
</protein>
<dbReference type="GO" id="GO:0005886">
    <property type="term" value="C:plasma membrane"/>
    <property type="evidence" value="ECO:0007669"/>
    <property type="project" value="TreeGrafter"/>
</dbReference>
<name>A0AA37KVJ8_9BACT</name>
<keyword evidence="2" id="KW-0812">Transmembrane</keyword>
<feature type="region of interest" description="Disordered" evidence="1">
    <location>
        <begin position="328"/>
        <end position="354"/>
    </location>
</feature>
<proteinExistence type="predicted"/>
<dbReference type="Proteomes" id="UP001055105">
    <property type="component" value="Unassembled WGS sequence"/>
</dbReference>
<comment type="caution">
    <text evidence="3">The sequence shown here is derived from an EMBL/GenBank/DDBJ whole genome shotgun (WGS) entry which is preliminary data.</text>
</comment>
<dbReference type="PANTHER" id="PTHR32309:SF13">
    <property type="entry name" value="FERRIC ENTEROBACTIN TRANSPORT PROTEIN FEPE"/>
    <property type="match status" value="1"/>
</dbReference>